<dbReference type="InterPro" id="IPR007822">
    <property type="entry name" value="LANC-like"/>
</dbReference>
<name>A0A4V2XSZ7_9ACTN</name>
<dbReference type="Gene3D" id="1.50.10.20">
    <property type="match status" value="1"/>
</dbReference>
<dbReference type="EMBL" id="SMKA01000001">
    <property type="protein sequence ID" value="TDC35765.1"/>
    <property type="molecule type" value="Genomic_DNA"/>
</dbReference>
<organism evidence="2 3">
    <name type="scientific">Kribbella albertanoniae</name>
    <dbReference type="NCBI Taxonomy" id="1266829"/>
    <lineage>
        <taxon>Bacteria</taxon>
        <taxon>Bacillati</taxon>
        <taxon>Actinomycetota</taxon>
        <taxon>Actinomycetes</taxon>
        <taxon>Propionibacteriales</taxon>
        <taxon>Kribbellaceae</taxon>
        <taxon>Kribbella</taxon>
    </lineage>
</organism>
<gene>
    <name evidence="2" type="ORF">E1261_00100</name>
</gene>
<dbReference type="CDD" id="cd04793">
    <property type="entry name" value="LanC"/>
    <property type="match status" value="1"/>
</dbReference>
<keyword evidence="1" id="KW-0862">Zinc</keyword>
<dbReference type="GO" id="GO:0031179">
    <property type="term" value="P:peptide modification"/>
    <property type="evidence" value="ECO:0007669"/>
    <property type="project" value="InterPro"/>
</dbReference>
<dbReference type="GO" id="GO:0046872">
    <property type="term" value="F:metal ion binding"/>
    <property type="evidence" value="ECO:0007669"/>
    <property type="project" value="UniProtKB-KW"/>
</dbReference>
<reference evidence="2 3" key="1">
    <citation type="submission" date="2019-03" db="EMBL/GenBank/DDBJ databases">
        <title>Draft genome sequences of novel Actinobacteria.</title>
        <authorList>
            <person name="Sahin N."/>
            <person name="Ay H."/>
            <person name="Saygin H."/>
        </authorList>
    </citation>
    <scope>NUCLEOTIDE SEQUENCE [LARGE SCALE GENOMIC DNA]</scope>
    <source>
        <strain evidence="2 3">JCM 30547</strain>
    </source>
</reference>
<feature type="binding site" evidence="1">
    <location>
        <position position="278"/>
    </location>
    <ligand>
        <name>Zn(2+)</name>
        <dbReference type="ChEBI" id="CHEBI:29105"/>
    </ligand>
</feature>
<dbReference type="Pfam" id="PF05147">
    <property type="entry name" value="LANC_like"/>
    <property type="match status" value="1"/>
</dbReference>
<dbReference type="RefSeq" id="WP_132399731.1">
    <property type="nucleotide sequence ID" value="NZ_SMKA01000001.1"/>
</dbReference>
<protein>
    <submittedName>
        <fullName evidence="2">Lanthionine synthetase</fullName>
    </submittedName>
</protein>
<dbReference type="PRINTS" id="PR01955">
    <property type="entry name" value="LANCFRANKIA"/>
</dbReference>
<accession>A0A4V2XSZ7</accession>
<feature type="binding site" evidence="1">
    <location>
        <position position="327"/>
    </location>
    <ligand>
        <name>Zn(2+)</name>
        <dbReference type="ChEBI" id="CHEBI:29105"/>
    </ligand>
</feature>
<evidence type="ECO:0000313" key="2">
    <source>
        <dbReference type="EMBL" id="TDC35765.1"/>
    </source>
</evidence>
<sequence>MRTALADAATVIADQLTQPRQFAPGERWRAQSLAKDAAGIALLHIERAHQGHGDWATAHTWLKAATAADISAADDAGLYFGAPAVAFALHTASGTGRYSKALAGLDTYVTALTHRRLDRAEARMTRAEVPSLGEFDLIYGLTGIGAYLLRRAPGGDALQRTLSYLVRLTEPIDVDGTMLPGWWTFHDPSFKESAAFPGGHGNLGLAHGIAGPLALLSLALRAGIVVNGQVDAIERICAWLDTWRQHDREGSWWPQWVSRDEHQTQRTTQEGPLRPSWCYGTPGLARAQQLAAIATDDPARKQMAEQALIACLADQTQVDRIIDTSLCHGWAGLLQTAWRTAIDSGNPAFDTLLQHLAAQLIARGLPGHGDGQGFLEGDAGLALALHTASGRPTASGWDSCLLIN</sequence>
<keyword evidence="1" id="KW-0479">Metal-binding</keyword>
<dbReference type="OrthoDB" id="1882482at2"/>
<dbReference type="InterPro" id="IPR033889">
    <property type="entry name" value="LanC"/>
</dbReference>
<comment type="caution">
    <text evidence="2">The sequence shown here is derived from an EMBL/GenBank/DDBJ whole genome shotgun (WGS) entry which is preliminary data.</text>
</comment>
<dbReference type="SUPFAM" id="SSF158745">
    <property type="entry name" value="LanC-like"/>
    <property type="match status" value="1"/>
</dbReference>
<feature type="binding site" evidence="1">
    <location>
        <position position="328"/>
    </location>
    <ligand>
        <name>Zn(2+)</name>
        <dbReference type="ChEBI" id="CHEBI:29105"/>
    </ligand>
</feature>
<dbReference type="SMART" id="SM01260">
    <property type="entry name" value="LANC_like"/>
    <property type="match status" value="1"/>
</dbReference>
<dbReference type="Proteomes" id="UP000295075">
    <property type="component" value="Unassembled WGS sequence"/>
</dbReference>
<evidence type="ECO:0000313" key="3">
    <source>
        <dbReference type="Proteomes" id="UP000295075"/>
    </source>
</evidence>
<keyword evidence="3" id="KW-1185">Reference proteome</keyword>
<proteinExistence type="predicted"/>
<evidence type="ECO:0000256" key="1">
    <source>
        <dbReference type="PIRSR" id="PIRSR607822-1"/>
    </source>
</evidence>
<dbReference type="AlphaFoldDB" id="A0A4V2XSZ7"/>
<dbReference type="PRINTS" id="PR01950">
    <property type="entry name" value="LANCSUPER"/>
</dbReference>